<dbReference type="Proteomes" id="UP000197781">
    <property type="component" value="Chromosome"/>
</dbReference>
<dbReference type="KEGG" id="bfm:BP422_15405"/>
<dbReference type="RefSeq" id="WP_088908543.1">
    <property type="nucleotide sequence ID" value="NZ_CP018145.1"/>
</dbReference>
<dbReference type="AlphaFoldDB" id="A0A220MID0"/>
<proteinExistence type="predicted"/>
<dbReference type="EMBL" id="CP018145">
    <property type="protein sequence ID" value="ASJ54834.1"/>
    <property type="molecule type" value="Genomic_DNA"/>
</dbReference>
<gene>
    <name evidence="1" type="ORF">BP422_15405</name>
</gene>
<accession>A0A220MID0</accession>
<sequence>MSKGIRQKYQGVMRDLLQKHKGTGKRIELFTERGVYAMQGSNSFVIEIVDDSATVEVEGIGSTEELVATIQNAVQETLNRATGKV</sequence>
<protein>
    <submittedName>
        <fullName evidence="1">Uncharacterized protein</fullName>
    </submittedName>
</protein>
<organism evidence="1 2">
    <name type="scientific">Brevibacillus formosus</name>
    <dbReference type="NCBI Taxonomy" id="54913"/>
    <lineage>
        <taxon>Bacteria</taxon>
        <taxon>Bacillati</taxon>
        <taxon>Bacillota</taxon>
        <taxon>Bacilli</taxon>
        <taxon>Bacillales</taxon>
        <taxon>Paenibacillaceae</taxon>
        <taxon>Brevibacillus</taxon>
    </lineage>
</organism>
<evidence type="ECO:0000313" key="1">
    <source>
        <dbReference type="EMBL" id="ASJ54834.1"/>
    </source>
</evidence>
<reference evidence="1 2" key="1">
    <citation type="submission" date="2016-11" db="EMBL/GenBank/DDBJ databases">
        <authorList>
            <person name="Jaros S."/>
            <person name="Januszkiewicz K."/>
            <person name="Wedrychowicz H."/>
        </authorList>
    </citation>
    <scope>NUCLEOTIDE SEQUENCE [LARGE SCALE GENOMIC DNA]</scope>
    <source>
        <strain evidence="1 2">NF2</strain>
    </source>
</reference>
<evidence type="ECO:0000313" key="2">
    <source>
        <dbReference type="Proteomes" id="UP000197781"/>
    </source>
</evidence>
<name>A0A220MID0_9BACL</name>